<feature type="transmembrane region" description="Helical" evidence="1">
    <location>
        <begin position="25"/>
        <end position="43"/>
    </location>
</feature>
<keyword evidence="1" id="KW-1133">Transmembrane helix</keyword>
<sequence length="112" mass="11967">MNLTTLLPPLLAALALFFGLRGRPPALRLTATLVLGAAAAVLAGTLPHEGLRWGFVLTFALLARALYPYSRHTDAPPAHGLDLPRVLWFFGIVLLLRLAYAARAAPTKGGFP</sequence>
<keyword evidence="1" id="KW-0472">Membrane</keyword>
<evidence type="ECO:0000313" key="2">
    <source>
        <dbReference type="EMBL" id="GEM90357.1"/>
    </source>
</evidence>
<organism evidence="2 3">
    <name type="scientific">Oceanithermus desulfurans NBRC 100063</name>
    <dbReference type="NCBI Taxonomy" id="1227550"/>
    <lineage>
        <taxon>Bacteria</taxon>
        <taxon>Thermotogati</taxon>
        <taxon>Deinococcota</taxon>
        <taxon>Deinococci</taxon>
        <taxon>Thermales</taxon>
        <taxon>Thermaceae</taxon>
        <taxon>Oceanithermus</taxon>
    </lineage>
</organism>
<dbReference type="EMBL" id="BJXN01000012">
    <property type="protein sequence ID" value="GEM90357.1"/>
    <property type="molecule type" value="Genomic_DNA"/>
</dbReference>
<protein>
    <submittedName>
        <fullName evidence="2">Uncharacterized protein</fullName>
    </submittedName>
</protein>
<feature type="transmembrane region" description="Helical" evidence="1">
    <location>
        <begin position="87"/>
        <end position="105"/>
    </location>
</feature>
<dbReference type="AlphaFoldDB" id="A0A511RMN4"/>
<feature type="transmembrane region" description="Helical" evidence="1">
    <location>
        <begin position="50"/>
        <end position="67"/>
    </location>
</feature>
<proteinExistence type="predicted"/>
<dbReference type="Proteomes" id="UP000321827">
    <property type="component" value="Unassembled WGS sequence"/>
</dbReference>
<reference evidence="2 3" key="1">
    <citation type="submission" date="2019-07" db="EMBL/GenBank/DDBJ databases">
        <title>Whole genome shotgun sequence of Oceanithermus desulfurans NBRC 100063.</title>
        <authorList>
            <person name="Hosoyama A."/>
            <person name="Uohara A."/>
            <person name="Ohji S."/>
            <person name="Ichikawa N."/>
        </authorList>
    </citation>
    <scope>NUCLEOTIDE SEQUENCE [LARGE SCALE GENOMIC DNA]</scope>
    <source>
        <strain evidence="2 3">NBRC 100063</strain>
    </source>
</reference>
<dbReference type="RefSeq" id="WP_147148020.1">
    <property type="nucleotide sequence ID" value="NZ_BJXN01000012.1"/>
</dbReference>
<comment type="caution">
    <text evidence="2">The sequence shown here is derived from an EMBL/GenBank/DDBJ whole genome shotgun (WGS) entry which is preliminary data.</text>
</comment>
<gene>
    <name evidence="2" type="ORF">ODE01S_17910</name>
</gene>
<keyword evidence="1" id="KW-0812">Transmembrane</keyword>
<accession>A0A511RMN4</accession>
<evidence type="ECO:0000256" key="1">
    <source>
        <dbReference type="SAM" id="Phobius"/>
    </source>
</evidence>
<name>A0A511RMN4_9DEIN</name>
<evidence type="ECO:0000313" key="3">
    <source>
        <dbReference type="Proteomes" id="UP000321827"/>
    </source>
</evidence>